<keyword evidence="4" id="KW-1185">Reference proteome</keyword>
<dbReference type="SUPFAM" id="SSF54593">
    <property type="entry name" value="Glyoxalase/Bleomycin resistance protein/Dihydroxybiphenyl dioxygenase"/>
    <property type="match status" value="1"/>
</dbReference>
<keyword evidence="1" id="KW-0479">Metal-binding</keyword>
<dbReference type="RefSeq" id="WP_332867808.1">
    <property type="nucleotide sequence ID" value="NZ_JBAFSM010000092.1"/>
</dbReference>
<gene>
    <name evidence="3" type="ORF">V0288_24650</name>
</gene>
<proteinExistence type="predicted"/>
<dbReference type="InterPro" id="IPR018146">
    <property type="entry name" value="Glyoxalase_1_CS"/>
</dbReference>
<reference evidence="3 4" key="1">
    <citation type="submission" date="2024-01" db="EMBL/GenBank/DDBJ databases">
        <title>Genomic insights into the taxonomy and metabolism of the cyanobacterium Pannus brasiliensis CCIBt3594.</title>
        <authorList>
            <person name="Machado M."/>
            <person name="Botero N.B."/>
            <person name="Andreote A.P.D."/>
            <person name="Feitosa A.M.T."/>
            <person name="Popin R."/>
            <person name="Sivonen K."/>
            <person name="Fiore M.F."/>
        </authorList>
    </citation>
    <scope>NUCLEOTIDE SEQUENCE [LARGE SCALE GENOMIC DNA]</scope>
    <source>
        <strain evidence="3 4">CCIBt3594</strain>
    </source>
</reference>
<dbReference type="GO" id="GO:0004462">
    <property type="term" value="F:lactoylglutathione lyase activity"/>
    <property type="evidence" value="ECO:0007669"/>
    <property type="project" value="InterPro"/>
</dbReference>
<dbReference type="GO" id="GO:0046872">
    <property type="term" value="F:metal ion binding"/>
    <property type="evidence" value="ECO:0007669"/>
    <property type="project" value="UniProtKB-KW"/>
</dbReference>
<dbReference type="PROSITE" id="PS00934">
    <property type="entry name" value="GLYOXALASE_I_1"/>
    <property type="match status" value="1"/>
</dbReference>
<dbReference type="PANTHER" id="PTHR21366:SF22">
    <property type="entry name" value="VOC DOMAIN-CONTAINING PROTEIN"/>
    <property type="match status" value="1"/>
</dbReference>
<accession>A0AAW9QRB8</accession>
<evidence type="ECO:0000259" key="2">
    <source>
        <dbReference type="PROSITE" id="PS51819"/>
    </source>
</evidence>
<feature type="domain" description="VOC" evidence="2">
    <location>
        <begin position="9"/>
        <end position="124"/>
    </location>
</feature>
<evidence type="ECO:0000313" key="4">
    <source>
        <dbReference type="Proteomes" id="UP001328733"/>
    </source>
</evidence>
<sequence length="124" mass="14205">MQQRFAPARCAHTAILVADLDRSVYFYETVLGLTRIDRSLKYSGVWYQIGDHQIHLIVDPDFQSTRYNGEKWGRNPHFALIVEDIEQARVYLEERGYPVQMSASGRPALFVSDPDGNIIEMSQG</sequence>
<dbReference type="EMBL" id="JBAFSM010000092">
    <property type="protein sequence ID" value="MEG3440340.1"/>
    <property type="molecule type" value="Genomic_DNA"/>
</dbReference>
<dbReference type="InterPro" id="IPR037523">
    <property type="entry name" value="VOC_core"/>
</dbReference>
<dbReference type="AlphaFoldDB" id="A0AAW9QRB8"/>
<dbReference type="Pfam" id="PF00903">
    <property type="entry name" value="Glyoxalase"/>
    <property type="match status" value="1"/>
</dbReference>
<name>A0AAW9QRB8_9CHRO</name>
<dbReference type="InterPro" id="IPR004360">
    <property type="entry name" value="Glyas_Fos-R_dOase_dom"/>
</dbReference>
<evidence type="ECO:0000313" key="3">
    <source>
        <dbReference type="EMBL" id="MEG3440340.1"/>
    </source>
</evidence>
<dbReference type="PANTHER" id="PTHR21366">
    <property type="entry name" value="GLYOXALASE FAMILY PROTEIN"/>
    <property type="match status" value="1"/>
</dbReference>
<dbReference type="Proteomes" id="UP001328733">
    <property type="component" value="Unassembled WGS sequence"/>
</dbReference>
<dbReference type="PROSITE" id="PS51819">
    <property type="entry name" value="VOC"/>
    <property type="match status" value="1"/>
</dbReference>
<evidence type="ECO:0000256" key="1">
    <source>
        <dbReference type="ARBA" id="ARBA00022723"/>
    </source>
</evidence>
<dbReference type="Gene3D" id="3.10.180.10">
    <property type="entry name" value="2,3-Dihydroxybiphenyl 1,2-Dioxygenase, domain 1"/>
    <property type="match status" value="1"/>
</dbReference>
<dbReference type="InterPro" id="IPR050383">
    <property type="entry name" value="GlyoxalaseI/FosfomycinResist"/>
</dbReference>
<organism evidence="3 4">
    <name type="scientific">Pannus brasiliensis CCIBt3594</name>
    <dbReference type="NCBI Taxonomy" id="1427578"/>
    <lineage>
        <taxon>Bacteria</taxon>
        <taxon>Bacillati</taxon>
        <taxon>Cyanobacteriota</taxon>
        <taxon>Cyanophyceae</taxon>
        <taxon>Oscillatoriophycideae</taxon>
        <taxon>Chroococcales</taxon>
        <taxon>Microcystaceae</taxon>
        <taxon>Pannus</taxon>
    </lineage>
</organism>
<protein>
    <submittedName>
        <fullName evidence="3">VOC family protein</fullName>
    </submittedName>
</protein>
<dbReference type="InterPro" id="IPR029068">
    <property type="entry name" value="Glyas_Bleomycin-R_OHBP_Dase"/>
</dbReference>
<comment type="caution">
    <text evidence="3">The sequence shown here is derived from an EMBL/GenBank/DDBJ whole genome shotgun (WGS) entry which is preliminary data.</text>
</comment>